<dbReference type="Proteomes" id="UP001108027">
    <property type="component" value="Unassembled WGS sequence"/>
</dbReference>
<sequence>MRRPSLLLAAALMMATTASSWAQDATEGVPNVKQPEQENIQAQMRDTWEAIKQFSVEQKDQALAALSQAMTALDEDIDHARANIDENWQDMSQEARLQKQEALADMKDKREDLGEQYQELKAASADNWEVAKARFGGAWEETKDAWAELTAPQPKAAD</sequence>
<keyword evidence="4" id="KW-1185">Reference proteome</keyword>
<evidence type="ECO:0000256" key="2">
    <source>
        <dbReference type="SAM" id="SignalP"/>
    </source>
</evidence>
<keyword evidence="2" id="KW-0732">Signal</keyword>
<protein>
    <submittedName>
        <fullName evidence="3">Uncharacterized protein</fullName>
    </submittedName>
</protein>
<dbReference type="RefSeq" id="WP_228232874.1">
    <property type="nucleotide sequence ID" value="NZ_ARXL01000001.1"/>
</dbReference>
<feature type="coiled-coil region" evidence="1">
    <location>
        <begin position="56"/>
        <end position="123"/>
    </location>
</feature>
<gene>
    <name evidence="3" type="ORF">LL252_03265</name>
</gene>
<evidence type="ECO:0000313" key="3">
    <source>
        <dbReference type="EMBL" id="MCC4307581.1"/>
    </source>
</evidence>
<accession>A0A9Q3UI21</accession>
<feature type="signal peptide" evidence="2">
    <location>
        <begin position="1"/>
        <end position="22"/>
    </location>
</feature>
<evidence type="ECO:0000256" key="1">
    <source>
        <dbReference type="SAM" id="Coils"/>
    </source>
</evidence>
<organism evidence="3 4">
    <name type="scientific">Alloalcanivorax marinus</name>
    <dbReference type="NCBI Taxonomy" id="1177169"/>
    <lineage>
        <taxon>Bacteria</taxon>
        <taxon>Pseudomonadati</taxon>
        <taxon>Pseudomonadota</taxon>
        <taxon>Gammaproteobacteria</taxon>
        <taxon>Oceanospirillales</taxon>
        <taxon>Alcanivoracaceae</taxon>
        <taxon>Alloalcanivorax</taxon>
    </lineage>
</organism>
<evidence type="ECO:0000313" key="4">
    <source>
        <dbReference type="Proteomes" id="UP001108027"/>
    </source>
</evidence>
<proteinExistence type="predicted"/>
<name>A0A9Q3UI21_9GAMM</name>
<comment type="caution">
    <text evidence="3">The sequence shown here is derived from an EMBL/GenBank/DDBJ whole genome shotgun (WGS) entry which is preliminary data.</text>
</comment>
<reference evidence="3" key="1">
    <citation type="submission" date="2021-10" db="EMBL/GenBank/DDBJ databases">
        <title>The diversity and Nitrogen Metabolism of Culturable Nitrate-Utilizing Bacteria Within the Oxygen Minimum Zone of the Changjiang (Yangtze River)Estuary.</title>
        <authorList>
            <person name="Zhang D."/>
            <person name="Zheng J."/>
            <person name="Liu S."/>
            <person name="He W."/>
        </authorList>
    </citation>
    <scope>NUCLEOTIDE SEQUENCE</scope>
    <source>
        <strain evidence="3">FXH-223</strain>
    </source>
</reference>
<feature type="chain" id="PRO_5040476083" evidence="2">
    <location>
        <begin position="23"/>
        <end position="158"/>
    </location>
</feature>
<dbReference type="AlphaFoldDB" id="A0A9Q3UI21"/>
<keyword evidence="1" id="KW-0175">Coiled coil</keyword>
<dbReference type="EMBL" id="JAJGNA010000002">
    <property type="protein sequence ID" value="MCC4307581.1"/>
    <property type="molecule type" value="Genomic_DNA"/>
</dbReference>